<dbReference type="Proteomes" id="UP000028534">
    <property type="component" value="Unassembled WGS sequence"/>
</dbReference>
<evidence type="ECO:0000313" key="4">
    <source>
        <dbReference type="EMBL" id="OAH41516.1"/>
    </source>
</evidence>
<keyword evidence="2" id="KW-0732">Signal</keyword>
<organism evidence="3 7">
    <name type="scientific">Sphingobium yanoikuyae</name>
    <name type="common">Sphingomonas yanoikuyae</name>
    <dbReference type="NCBI Taxonomy" id="13690"/>
    <lineage>
        <taxon>Bacteria</taxon>
        <taxon>Pseudomonadati</taxon>
        <taxon>Pseudomonadota</taxon>
        <taxon>Alphaproteobacteria</taxon>
        <taxon>Sphingomonadales</taxon>
        <taxon>Sphingomonadaceae</taxon>
        <taxon>Sphingobium</taxon>
    </lineage>
</organism>
<dbReference type="EMBL" id="QRAL01000018">
    <property type="protein sequence ID" value="RSU55482.1"/>
    <property type="molecule type" value="Genomic_DNA"/>
</dbReference>
<evidence type="ECO:0000313" key="9">
    <source>
        <dbReference type="Proteomes" id="UP000287401"/>
    </source>
</evidence>
<dbReference type="eggNOG" id="ENOG502ZY65">
    <property type="taxonomic scope" value="Bacteria"/>
</dbReference>
<dbReference type="Proteomes" id="UP000287401">
    <property type="component" value="Unassembled WGS sequence"/>
</dbReference>
<feature type="signal peptide" evidence="2">
    <location>
        <begin position="1"/>
        <end position="24"/>
    </location>
</feature>
<evidence type="ECO:0000313" key="5">
    <source>
        <dbReference type="EMBL" id="QJR00965.1"/>
    </source>
</evidence>
<gene>
    <name evidence="4" type="ORF">AX777_24155</name>
    <name evidence="3" type="ORF">CP98_05187</name>
    <name evidence="6" type="ORF">DAH51_16230</name>
    <name evidence="5" type="ORF">HH800_01385</name>
</gene>
<dbReference type="STRING" id="13690.AX777_24155"/>
<reference evidence="3 7" key="1">
    <citation type="submission" date="2014-03" db="EMBL/GenBank/DDBJ databases">
        <title>Genome sequence of Sphingobium yanoikuyae B1.</title>
        <authorList>
            <person name="Gan H.M."/>
            <person name="Gan H.Y."/>
            <person name="Savka M.A."/>
        </authorList>
    </citation>
    <scope>NUCLEOTIDE SEQUENCE [LARGE SCALE GENOMIC DNA]</scope>
    <source>
        <strain evidence="3 7">B1</strain>
    </source>
</reference>
<dbReference type="EMBL" id="LSTR01000051">
    <property type="protein sequence ID" value="OAH41516.1"/>
    <property type="molecule type" value="Genomic_DNA"/>
</dbReference>
<dbReference type="RefSeq" id="WP_010338223.1">
    <property type="nucleotide sequence ID" value="NZ_CAUUIR010000016.1"/>
</dbReference>
<evidence type="ECO:0000313" key="10">
    <source>
        <dbReference type="Proteomes" id="UP000502611"/>
    </source>
</evidence>
<proteinExistence type="predicted"/>
<evidence type="ECO:0000313" key="3">
    <source>
        <dbReference type="EMBL" id="KEZ12087.1"/>
    </source>
</evidence>
<evidence type="ECO:0000313" key="8">
    <source>
        <dbReference type="Proteomes" id="UP000077262"/>
    </source>
</evidence>
<feature type="chain" id="PRO_5014502778" description="DUF2946 domain-containing protein" evidence="2">
    <location>
        <begin position="25"/>
        <end position="111"/>
    </location>
</feature>
<evidence type="ECO:0000313" key="6">
    <source>
        <dbReference type="EMBL" id="RSU55482.1"/>
    </source>
</evidence>
<dbReference type="Proteomes" id="UP000502611">
    <property type="component" value="Chromosome"/>
</dbReference>
<feature type="region of interest" description="Disordered" evidence="1">
    <location>
        <begin position="43"/>
        <end position="62"/>
    </location>
</feature>
<sequence>MRRLGRFLLCLLSLSMLTTTLVHAQEVPNARAPTIECTGYVHSEGDADQTQGDADKAIPHHHGGCQGAPAFVPVSASEDMLPLAVDAPVFIPAPIPSKRWAIGPDLRPPIA</sequence>
<accession>A0A084E295</accession>
<reference evidence="4 8" key="2">
    <citation type="submission" date="2016-02" db="EMBL/GenBank/DDBJ databases">
        <authorList>
            <person name="Wen L."/>
            <person name="He K."/>
            <person name="Yang H."/>
        </authorList>
    </citation>
    <scope>NUCLEOTIDE SEQUENCE [LARGE SCALE GENOMIC DNA]</scope>
    <source>
        <strain evidence="4 8">CD09_2</strain>
    </source>
</reference>
<protein>
    <recommendedName>
        <fullName evidence="11">DUF2946 domain-containing protein</fullName>
    </recommendedName>
</protein>
<evidence type="ECO:0000313" key="7">
    <source>
        <dbReference type="Proteomes" id="UP000028534"/>
    </source>
</evidence>
<dbReference type="OrthoDB" id="7473948at2"/>
<reference evidence="5 10" key="4">
    <citation type="submission" date="2020-04" db="EMBL/GenBank/DDBJ databases">
        <title>The Whole Genome Analysis of High salt-tolerant Sphingobium yanoikuyae YC-XJ2 with Aryl organophosphorus flame retardants (aryl-OPFRs)-degrading capacity and characteristics of Related phosphotriesterase.</title>
        <authorList>
            <person name="Li X."/>
        </authorList>
    </citation>
    <scope>NUCLEOTIDE SEQUENCE [LARGE SCALE GENOMIC DNA]</scope>
    <source>
        <strain evidence="5 10">YC-XJ2</strain>
    </source>
</reference>
<dbReference type="PATRIC" id="fig|13690.10.peg.5371"/>
<name>A0A084E295_SPHYA</name>
<reference evidence="6 9" key="3">
    <citation type="submission" date="2018-07" db="EMBL/GenBank/DDBJ databases">
        <title>Genomic and Epidemiologic Investigation of an Indolent Hospital Outbreak.</title>
        <authorList>
            <person name="Johnson R.C."/>
            <person name="Deming C."/>
            <person name="Conlan S."/>
            <person name="Zellmer C.J."/>
            <person name="Michelin A.V."/>
            <person name="Lee-Lin S."/>
            <person name="Thomas P.J."/>
            <person name="Park M."/>
            <person name="Weingarten R.A."/>
            <person name="Less J."/>
            <person name="Dekker J.P."/>
            <person name="Frank K.M."/>
            <person name="Musser K.A."/>
            <person name="Mcquiston J.R."/>
            <person name="Henderson D.K."/>
            <person name="Lau A.F."/>
            <person name="Palmore T.N."/>
            <person name="Segre J.A."/>
        </authorList>
    </citation>
    <scope>NUCLEOTIDE SEQUENCE [LARGE SCALE GENOMIC DNA]</scope>
    <source>
        <strain evidence="6 9">SK-NIH.Env6_1116</strain>
    </source>
</reference>
<dbReference type="AlphaFoldDB" id="A0A084E295"/>
<evidence type="ECO:0008006" key="11">
    <source>
        <dbReference type="Google" id="ProtNLM"/>
    </source>
</evidence>
<dbReference type="Proteomes" id="UP000077262">
    <property type="component" value="Unassembled WGS sequence"/>
</dbReference>
<dbReference type="EMBL" id="CP053021">
    <property type="protein sequence ID" value="QJR00965.1"/>
    <property type="molecule type" value="Genomic_DNA"/>
</dbReference>
<evidence type="ECO:0000256" key="2">
    <source>
        <dbReference type="SAM" id="SignalP"/>
    </source>
</evidence>
<dbReference type="EMBL" id="JGVR01000073">
    <property type="protein sequence ID" value="KEZ12087.1"/>
    <property type="molecule type" value="Genomic_DNA"/>
</dbReference>
<evidence type="ECO:0000256" key="1">
    <source>
        <dbReference type="SAM" id="MobiDB-lite"/>
    </source>
</evidence>